<feature type="domain" description="BioF2-like acetyltransferase" evidence="7">
    <location>
        <begin position="159"/>
        <end position="296"/>
    </location>
</feature>
<dbReference type="GO" id="GO:0071555">
    <property type="term" value="P:cell wall organization"/>
    <property type="evidence" value="ECO:0007669"/>
    <property type="project" value="UniProtKB-KW"/>
</dbReference>
<dbReference type="InterPro" id="IPR016181">
    <property type="entry name" value="Acyl_CoA_acyltransferase"/>
</dbReference>
<organism evidence="8">
    <name type="scientific">Lentimicrobium saccharophilum</name>
    <dbReference type="NCBI Taxonomy" id="1678841"/>
    <lineage>
        <taxon>Bacteria</taxon>
        <taxon>Pseudomonadati</taxon>
        <taxon>Bacteroidota</taxon>
        <taxon>Bacteroidia</taxon>
        <taxon>Bacteroidales</taxon>
        <taxon>Lentimicrobiaceae</taxon>
        <taxon>Lentimicrobium</taxon>
    </lineage>
</organism>
<comment type="similarity">
    <text evidence="1">Belongs to the FemABX family.</text>
</comment>
<dbReference type="Proteomes" id="UP000053091">
    <property type="component" value="Unassembled WGS sequence"/>
</dbReference>
<dbReference type="GO" id="GO:0008360">
    <property type="term" value="P:regulation of cell shape"/>
    <property type="evidence" value="ECO:0007669"/>
    <property type="project" value="UniProtKB-KW"/>
</dbReference>
<evidence type="ECO:0000256" key="1">
    <source>
        <dbReference type="ARBA" id="ARBA00009943"/>
    </source>
</evidence>
<evidence type="ECO:0000313" key="8">
    <source>
        <dbReference type="EMBL" id="GAP42363.1"/>
    </source>
</evidence>
<dbReference type="PANTHER" id="PTHR36174:SF1">
    <property type="entry name" value="LIPID II:GLYCINE GLYCYLTRANSFERASE"/>
    <property type="match status" value="1"/>
</dbReference>
<dbReference type="RefSeq" id="WP_062037983.1">
    <property type="nucleotide sequence ID" value="NZ_DF968182.1"/>
</dbReference>
<dbReference type="GO" id="GO:0016755">
    <property type="term" value="F:aminoacyltransferase activity"/>
    <property type="evidence" value="ECO:0007669"/>
    <property type="project" value="InterPro"/>
</dbReference>
<keyword evidence="2 8" id="KW-0808">Transferase</keyword>
<keyword evidence="5" id="KW-0012">Acyltransferase</keyword>
<dbReference type="OrthoDB" id="934591at2"/>
<evidence type="ECO:0000256" key="6">
    <source>
        <dbReference type="ARBA" id="ARBA00023316"/>
    </source>
</evidence>
<dbReference type="STRING" id="1678841.TBC1_11492"/>
<dbReference type="InterPro" id="IPR050644">
    <property type="entry name" value="PG_Glycine_Bridge_Synth"/>
</dbReference>
<proteinExistence type="inferred from homology"/>
<evidence type="ECO:0000256" key="3">
    <source>
        <dbReference type="ARBA" id="ARBA00022960"/>
    </source>
</evidence>
<dbReference type="PROSITE" id="PS51191">
    <property type="entry name" value="FEMABX"/>
    <property type="match status" value="1"/>
</dbReference>
<reference evidence="8" key="1">
    <citation type="journal article" date="2015" name="Genome Announc.">
        <title>Draft Genome Sequence of Bacteroidales Strain TBC1, a Novel Isolate from a Methanogenic Wastewater Treatment System.</title>
        <authorList>
            <person name="Tourlousse D.M."/>
            <person name="Matsuura N."/>
            <person name="Sun L."/>
            <person name="Toyonaga M."/>
            <person name="Kuroda K."/>
            <person name="Ohashi A."/>
            <person name="Cruz R."/>
            <person name="Yamaguchi T."/>
            <person name="Sekiguchi Y."/>
        </authorList>
    </citation>
    <scope>NUCLEOTIDE SEQUENCE [LARGE SCALE GENOMIC DNA]</scope>
    <source>
        <strain evidence="8">TBC1</strain>
    </source>
</reference>
<dbReference type="Gene3D" id="3.40.630.30">
    <property type="match status" value="1"/>
</dbReference>
<dbReference type="PANTHER" id="PTHR36174">
    <property type="entry name" value="LIPID II:GLYCINE GLYCYLTRANSFERASE"/>
    <property type="match status" value="1"/>
</dbReference>
<dbReference type="AlphaFoldDB" id="A0A0S7BUW1"/>
<protein>
    <submittedName>
        <fullName evidence="8">Protein containing acetyltransferase (GNAT) domain</fullName>
    </submittedName>
</protein>
<keyword evidence="6" id="KW-0961">Cell wall biogenesis/degradation</keyword>
<name>A0A0S7BUW1_9BACT</name>
<dbReference type="InterPro" id="IPR038740">
    <property type="entry name" value="BioF2-like_GNAT_dom"/>
</dbReference>
<evidence type="ECO:0000313" key="9">
    <source>
        <dbReference type="Proteomes" id="UP000053091"/>
    </source>
</evidence>
<evidence type="ECO:0000256" key="2">
    <source>
        <dbReference type="ARBA" id="ARBA00022679"/>
    </source>
</evidence>
<dbReference type="InterPro" id="IPR003447">
    <property type="entry name" value="FEMABX"/>
</dbReference>
<dbReference type="Pfam" id="PF13480">
    <property type="entry name" value="Acetyltransf_6"/>
    <property type="match status" value="1"/>
</dbReference>
<keyword evidence="3" id="KW-0133">Cell shape</keyword>
<accession>A0A0S7BUW1</accession>
<sequence>MIFLKNDKIDLQKWYALFNISEFATPFQMPEFYQFCQDSTGYNAQAFAMENEGIYKALVVVTIQKEEGIKSYFSKRGIVFGGPLLENITTEELIFFLNEVSSHLNRKVIYIEMRNFFDYSAFTDAFKSTGWLYEPYLNFRLSLETLSKESLMGLFTSGRRREIKQSMAEGATYGRSNDATEISQVYEILKKLYDQRVKLPLPALEYFIGLLNHRLIQVFVVKHAGRIIGGSFCPVLAGKAIYTYYYCGIRDYHKKIFPTHLAVYAAMDYAIENQIPFIDFMGAGKAGIEYGVREYKAQFGGEMVEFGRWKKILNPTLYNLGVWGLGILKRI</sequence>
<evidence type="ECO:0000256" key="4">
    <source>
        <dbReference type="ARBA" id="ARBA00022984"/>
    </source>
</evidence>
<evidence type="ECO:0000256" key="5">
    <source>
        <dbReference type="ARBA" id="ARBA00023315"/>
    </source>
</evidence>
<dbReference type="EMBL" id="DF968182">
    <property type="protein sequence ID" value="GAP42363.1"/>
    <property type="molecule type" value="Genomic_DNA"/>
</dbReference>
<gene>
    <name evidence="8" type="ORF">TBC1_11492</name>
</gene>
<dbReference type="SUPFAM" id="SSF55729">
    <property type="entry name" value="Acyl-CoA N-acyltransferases (Nat)"/>
    <property type="match status" value="2"/>
</dbReference>
<dbReference type="GO" id="GO:0009252">
    <property type="term" value="P:peptidoglycan biosynthetic process"/>
    <property type="evidence" value="ECO:0007669"/>
    <property type="project" value="UniProtKB-KW"/>
</dbReference>
<keyword evidence="9" id="KW-1185">Reference proteome</keyword>
<keyword evidence="4" id="KW-0573">Peptidoglycan synthesis</keyword>
<evidence type="ECO:0000259" key="7">
    <source>
        <dbReference type="Pfam" id="PF13480"/>
    </source>
</evidence>